<dbReference type="EMBL" id="BK032511">
    <property type="protein sequence ID" value="DAF44523.1"/>
    <property type="molecule type" value="Genomic_DNA"/>
</dbReference>
<accession>A0A8S5S146</accession>
<evidence type="ECO:0000259" key="3">
    <source>
        <dbReference type="Pfam" id="PF01541"/>
    </source>
</evidence>
<feature type="domain" description="GIY-YIG" evidence="3">
    <location>
        <begin position="11"/>
        <end position="38"/>
    </location>
</feature>
<dbReference type="InterPro" id="IPR000305">
    <property type="entry name" value="GIY-YIG_endonuc"/>
</dbReference>
<comment type="cofactor">
    <cofactor evidence="1">
        <name>Mg(2+)</name>
        <dbReference type="ChEBI" id="CHEBI:18420"/>
    </cofactor>
</comment>
<evidence type="ECO:0000256" key="1">
    <source>
        <dbReference type="ARBA" id="ARBA00001946"/>
    </source>
</evidence>
<evidence type="ECO:0000256" key="2">
    <source>
        <dbReference type="ARBA" id="ARBA00022842"/>
    </source>
</evidence>
<sequence length="38" mass="4544">MTDSEETLYTGYVYMIYNDVNDKVYIGETLQKITTRFK</sequence>
<organism evidence="4">
    <name type="scientific">Podoviridae sp. ct8Lf7</name>
    <dbReference type="NCBI Taxonomy" id="2827723"/>
    <lineage>
        <taxon>Viruses</taxon>
        <taxon>Duplodnaviria</taxon>
        <taxon>Heunggongvirae</taxon>
        <taxon>Uroviricota</taxon>
        <taxon>Caudoviricetes</taxon>
    </lineage>
</organism>
<dbReference type="Gene3D" id="3.40.1440.10">
    <property type="entry name" value="GIY-YIG endonuclease"/>
    <property type="match status" value="1"/>
</dbReference>
<name>A0A8S5S146_9CAUD</name>
<dbReference type="Pfam" id="PF01541">
    <property type="entry name" value="GIY-YIG"/>
    <property type="match status" value="1"/>
</dbReference>
<proteinExistence type="predicted"/>
<keyword evidence="2" id="KW-0460">Magnesium</keyword>
<protein>
    <recommendedName>
        <fullName evidence="3">GIY-YIG domain-containing protein</fullName>
    </recommendedName>
</protein>
<reference evidence="4" key="1">
    <citation type="journal article" date="2021" name="Proc. Natl. Acad. Sci. U.S.A.">
        <title>A Catalog of Tens of Thousands of Viruses from Human Metagenomes Reveals Hidden Associations with Chronic Diseases.</title>
        <authorList>
            <person name="Tisza M.J."/>
            <person name="Buck C.B."/>
        </authorList>
    </citation>
    <scope>NUCLEOTIDE SEQUENCE</scope>
    <source>
        <strain evidence="4">Ct8Lf7</strain>
    </source>
</reference>
<evidence type="ECO:0000313" key="4">
    <source>
        <dbReference type="EMBL" id="DAF44523.1"/>
    </source>
</evidence>
<dbReference type="InterPro" id="IPR035901">
    <property type="entry name" value="GIY-YIG_endonuc_sf"/>
</dbReference>